<name>A0A8E2F9X0_9PEZI</name>
<accession>A0A8E2F9X0</accession>
<keyword evidence="3" id="KW-0442">Lipid degradation</keyword>
<dbReference type="PANTHER" id="PTHR10272">
    <property type="entry name" value="PLATELET-ACTIVATING FACTOR ACETYLHYDROLASE"/>
    <property type="match status" value="1"/>
</dbReference>
<dbReference type="InterPro" id="IPR029058">
    <property type="entry name" value="AB_hydrolase_fold"/>
</dbReference>
<reference evidence="5 6" key="1">
    <citation type="journal article" date="2016" name="Nat. Commun.">
        <title>Ectomycorrhizal ecology is imprinted in the genome of the dominant symbiotic fungus Cenococcum geophilum.</title>
        <authorList>
            <consortium name="DOE Joint Genome Institute"/>
            <person name="Peter M."/>
            <person name="Kohler A."/>
            <person name="Ohm R.A."/>
            <person name="Kuo A."/>
            <person name="Krutzmann J."/>
            <person name="Morin E."/>
            <person name="Arend M."/>
            <person name="Barry K.W."/>
            <person name="Binder M."/>
            <person name="Choi C."/>
            <person name="Clum A."/>
            <person name="Copeland A."/>
            <person name="Grisel N."/>
            <person name="Haridas S."/>
            <person name="Kipfer T."/>
            <person name="LaButti K."/>
            <person name="Lindquist E."/>
            <person name="Lipzen A."/>
            <person name="Maire R."/>
            <person name="Meier B."/>
            <person name="Mihaltcheva S."/>
            <person name="Molinier V."/>
            <person name="Murat C."/>
            <person name="Poggeler S."/>
            <person name="Quandt C.A."/>
            <person name="Sperisen C."/>
            <person name="Tritt A."/>
            <person name="Tisserant E."/>
            <person name="Crous P.W."/>
            <person name="Henrissat B."/>
            <person name="Nehls U."/>
            <person name="Egli S."/>
            <person name="Spatafora J.W."/>
            <person name="Grigoriev I.V."/>
            <person name="Martin F.M."/>
        </authorList>
    </citation>
    <scope>NUCLEOTIDE SEQUENCE [LARGE SCALE GENOMIC DNA]</scope>
    <source>
        <strain evidence="5 6">CBS 207.34</strain>
    </source>
</reference>
<evidence type="ECO:0000256" key="1">
    <source>
        <dbReference type="ARBA" id="ARBA00013201"/>
    </source>
</evidence>
<keyword evidence="6" id="KW-1185">Reference proteome</keyword>
<dbReference type="SUPFAM" id="SSF53474">
    <property type="entry name" value="alpha/beta-Hydrolases"/>
    <property type="match status" value="1"/>
</dbReference>
<dbReference type="GO" id="GO:0016042">
    <property type="term" value="P:lipid catabolic process"/>
    <property type="evidence" value="ECO:0007669"/>
    <property type="project" value="UniProtKB-KW"/>
</dbReference>
<dbReference type="PANTHER" id="PTHR10272:SF7">
    <property type="entry name" value="PHOSPHOLIPASE-RELATED"/>
    <property type="match status" value="1"/>
</dbReference>
<sequence>MSWFSRLNPTPTFPSYTGPYKVGSVDVEIPVTELESPSPAPDSSIGTVAFRIFYPCEPSSHERPVRWIPSPQRGYMGAYARFLGANSAFSDIFAVLPQLLYYVTIPVHRNAQLLDPPTESKRWPVMVFSHGLGGSRNAYSHLLGSLSSHGIVVIAPDHRDGSSPISYIRATEKTEAKVIDYKRLPHKPSPEVFEGRDEQLKIRLWELGLIHSALLKIDTGSPPKNLDPNQTSRARKTEHNAILPMFHTKLHIHQPGAISWAGHSFGAATMVQFLKSAFHP</sequence>
<keyword evidence="4" id="KW-0443">Lipid metabolism</keyword>
<evidence type="ECO:0000256" key="2">
    <source>
        <dbReference type="ARBA" id="ARBA00022801"/>
    </source>
</evidence>
<dbReference type="EMBL" id="KV748754">
    <property type="protein sequence ID" value="OCL13267.1"/>
    <property type="molecule type" value="Genomic_DNA"/>
</dbReference>
<evidence type="ECO:0000313" key="5">
    <source>
        <dbReference type="EMBL" id="OCL13267.1"/>
    </source>
</evidence>
<organism evidence="5 6">
    <name type="scientific">Glonium stellatum</name>
    <dbReference type="NCBI Taxonomy" id="574774"/>
    <lineage>
        <taxon>Eukaryota</taxon>
        <taxon>Fungi</taxon>
        <taxon>Dikarya</taxon>
        <taxon>Ascomycota</taxon>
        <taxon>Pezizomycotina</taxon>
        <taxon>Dothideomycetes</taxon>
        <taxon>Pleosporomycetidae</taxon>
        <taxon>Gloniales</taxon>
        <taxon>Gloniaceae</taxon>
        <taxon>Glonium</taxon>
    </lineage>
</organism>
<keyword evidence="2" id="KW-0378">Hydrolase</keyword>
<dbReference type="InterPro" id="IPR016715">
    <property type="entry name" value="PAF_acetylhydro_eukaryote"/>
</dbReference>
<proteinExistence type="predicted"/>
<evidence type="ECO:0000256" key="3">
    <source>
        <dbReference type="ARBA" id="ARBA00022963"/>
    </source>
</evidence>
<dbReference type="AlphaFoldDB" id="A0A8E2F9X0"/>
<evidence type="ECO:0000313" key="6">
    <source>
        <dbReference type="Proteomes" id="UP000250140"/>
    </source>
</evidence>
<dbReference type="OrthoDB" id="2363873at2759"/>
<evidence type="ECO:0000256" key="4">
    <source>
        <dbReference type="ARBA" id="ARBA00023098"/>
    </source>
</evidence>
<dbReference type="Proteomes" id="UP000250140">
    <property type="component" value="Unassembled WGS sequence"/>
</dbReference>
<dbReference type="EC" id="3.1.1.47" evidence="1"/>
<dbReference type="Gene3D" id="3.40.50.1820">
    <property type="entry name" value="alpha/beta hydrolase"/>
    <property type="match status" value="1"/>
</dbReference>
<dbReference type="Pfam" id="PF03403">
    <property type="entry name" value="PAF-AH_p_II"/>
    <property type="match status" value="1"/>
</dbReference>
<protein>
    <recommendedName>
        <fullName evidence="1">1-alkyl-2-acetylglycerophosphocholine esterase</fullName>
        <ecNumber evidence="1">3.1.1.47</ecNumber>
    </recommendedName>
</protein>
<feature type="non-terminal residue" evidence="5">
    <location>
        <position position="1"/>
    </location>
</feature>
<gene>
    <name evidence="5" type="ORF">AOQ84DRAFT_118128</name>
</gene>
<dbReference type="GO" id="GO:0003847">
    <property type="term" value="F:1-alkyl-2-acetylglycerophosphocholine esterase activity"/>
    <property type="evidence" value="ECO:0007669"/>
    <property type="project" value="UniProtKB-EC"/>
</dbReference>
<dbReference type="PIRSF" id="PIRSF018169">
    <property type="entry name" value="PAF_acetylhydrolase"/>
    <property type="match status" value="1"/>
</dbReference>